<feature type="chain" id="PRO_5017277759" description="Ig-like domain-containing protein" evidence="3">
    <location>
        <begin position="25"/>
        <end position="146"/>
    </location>
</feature>
<dbReference type="SUPFAM" id="SSF48726">
    <property type="entry name" value="Immunoglobulin"/>
    <property type="match status" value="1"/>
</dbReference>
<dbReference type="InterPro" id="IPR013783">
    <property type="entry name" value="Ig-like_fold"/>
</dbReference>
<dbReference type="GO" id="GO:0007166">
    <property type="term" value="P:cell surface receptor signaling pathway"/>
    <property type="evidence" value="ECO:0007669"/>
    <property type="project" value="TreeGrafter"/>
</dbReference>
<dbReference type="PROSITE" id="PS50835">
    <property type="entry name" value="IG_LIKE"/>
    <property type="match status" value="1"/>
</dbReference>
<dbReference type="InterPro" id="IPR013106">
    <property type="entry name" value="Ig_V-set"/>
</dbReference>
<evidence type="ECO:0000256" key="1">
    <source>
        <dbReference type="ARBA" id="ARBA00022729"/>
    </source>
</evidence>
<feature type="signal peptide" evidence="3">
    <location>
        <begin position="1"/>
        <end position="24"/>
    </location>
</feature>
<keyword evidence="1 3" id="KW-0732">Signal</keyword>
<dbReference type="PANTHER" id="PTHR23268">
    <property type="entry name" value="T-CELL RECEPTOR BETA CHAIN"/>
    <property type="match status" value="1"/>
</dbReference>
<reference evidence="5" key="2">
    <citation type="submission" date="2025-09" db="UniProtKB">
        <authorList>
            <consortium name="Ensembl"/>
        </authorList>
    </citation>
    <scope>IDENTIFICATION</scope>
</reference>
<dbReference type="Gene3D" id="2.60.40.10">
    <property type="entry name" value="Immunoglobulins"/>
    <property type="match status" value="1"/>
</dbReference>
<dbReference type="InterPro" id="IPR050413">
    <property type="entry name" value="TCR_beta_variable"/>
</dbReference>
<name>A0A3B4XBF6_SERLL</name>
<evidence type="ECO:0000259" key="4">
    <source>
        <dbReference type="PROSITE" id="PS50835"/>
    </source>
</evidence>
<sequence>MDIIKHGLVSLLLFLLWIKGSSLSDQVHQSPVDIYWKSGEEATIKCSHSIQSYDRILWYKQLKNRQLQFLGYMVANTGKPEDGVKVKIGGSANQGETSTLTIEGLSENNSAVYFCAASYHSDTHHCSSVQKPAQTVFISVLQLRVP</sequence>
<evidence type="ECO:0000313" key="5">
    <source>
        <dbReference type="Ensembl" id="ENSSLDP00000013401.1"/>
    </source>
</evidence>
<dbReference type="AlphaFoldDB" id="A0A3B4XBF6"/>
<feature type="domain" description="Ig-like" evidence="4">
    <location>
        <begin position="25"/>
        <end position="139"/>
    </location>
</feature>
<reference evidence="5" key="1">
    <citation type="submission" date="2025-08" db="UniProtKB">
        <authorList>
            <consortium name="Ensembl"/>
        </authorList>
    </citation>
    <scope>IDENTIFICATION</scope>
</reference>
<organism evidence="5 6">
    <name type="scientific">Seriola lalandi dorsalis</name>
    <dbReference type="NCBI Taxonomy" id="1841481"/>
    <lineage>
        <taxon>Eukaryota</taxon>
        <taxon>Metazoa</taxon>
        <taxon>Chordata</taxon>
        <taxon>Craniata</taxon>
        <taxon>Vertebrata</taxon>
        <taxon>Euteleostomi</taxon>
        <taxon>Actinopterygii</taxon>
        <taxon>Neopterygii</taxon>
        <taxon>Teleostei</taxon>
        <taxon>Neoteleostei</taxon>
        <taxon>Acanthomorphata</taxon>
        <taxon>Carangaria</taxon>
        <taxon>Carangiformes</taxon>
        <taxon>Carangidae</taxon>
        <taxon>Seriola</taxon>
    </lineage>
</organism>
<dbReference type="GO" id="GO:0002376">
    <property type="term" value="P:immune system process"/>
    <property type="evidence" value="ECO:0007669"/>
    <property type="project" value="UniProtKB-KW"/>
</dbReference>
<dbReference type="Proteomes" id="UP000261360">
    <property type="component" value="Unplaced"/>
</dbReference>
<accession>A0A3B4XBF6</accession>
<dbReference type="SMART" id="SM00409">
    <property type="entry name" value="IG"/>
    <property type="match status" value="1"/>
</dbReference>
<dbReference type="SMART" id="SM00406">
    <property type="entry name" value="IGv"/>
    <property type="match status" value="1"/>
</dbReference>
<dbReference type="PANTHER" id="PTHR23268:SF102">
    <property type="entry name" value="IMMUNOGLOBULIN V-SET DOMAIN-CONTAINING PROTEIN"/>
    <property type="match status" value="1"/>
</dbReference>
<keyword evidence="6" id="KW-1185">Reference proteome</keyword>
<protein>
    <recommendedName>
        <fullName evidence="4">Ig-like domain-containing protein</fullName>
    </recommendedName>
</protein>
<proteinExistence type="predicted"/>
<dbReference type="InterPro" id="IPR003599">
    <property type="entry name" value="Ig_sub"/>
</dbReference>
<keyword evidence="2" id="KW-0391">Immunity</keyword>
<dbReference type="InterPro" id="IPR036179">
    <property type="entry name" value="Ig-like_dom_sf"/>
</dbReference>
<dbReference type="GeneTree" id="ENSGT00940000166007"/>
<evidence type="ECO:0000256" key="3">
    <source>
        <dbReference type="SAM" id="SignalP"/>
    </source>
</evidence>
<dbReference type="InterPro" id="IPR007110">
    <property type="entry name" value="Ig-like_dom"/>
</dbReference>
<dbReference type="Ensembl" id="ENSSLDT00000013893.1">
    <property type="protein sequence ID" value="ENSSLDP00000013401.1"/>
    <property type="gene ID" value="ENSSLDG00000010692.1"/>
</dbReference>
<dbReference type="GO" id="GO:0005886">
    <property type="term" value="C:plasma membrane"/>
    <property type="evidence" value="ECO:0007669"/>
    <property type="project" value="TreeGrafter"/>
</dbReference>
<dbReference type="Pfam" id="PF07686">
    <property type="entry name" value="V-set"/>
    <property type="match status" value="1"/>
</dbReference>
<evidence type="ECO:0000313" key="6">
    <source>
        <dbReference type="Proteomes" id="UP000261360"/>
    </source>
</evidence>
<evidence type="ECO:0000256" key="2">
    <source>
        <dbReference type="ARBA" id="ARBA00022859"/>
    </source>
</evidence>